<evidence type="ECO:0000256" key="3">
    <source>
        <dbReference type="ARBA" id="ARBA00022448"/>
    </source>
</evidence>
<proteinExistence type="inferred from homology"/>
<feature type="transmembrane region" description="Helical" evidence="11">
    <location>
        <begin position="48"/>
        <end position="69"/>
    </location>
</feature>
<dbReference type="Proteomes" id="UP000670152">
    <property type="component" value="Unassembled WGS sequence"/>
</dbReference>
<dbReference type="GO" id="GO:0015078">
    <property type="term" value="F:proton transmembrane transporter activity"/>
    <property type="evidence" value="ECO:0007669"/>
    <property type="project" value="InterPro"/>
</dbReference>
<organism evidence="12 13">
    <name type="scientific">Acromyrmex heyeri</name>
    <dbReference type="NCBI Taxonomy" id="230685"/>
    <lineage>
        <taxon>Eukaryota</taxon>
        <taxon>Metazoa</taxon>
        <taxon>Ecdysozoa</taxon>
        <taxon>Arthropoda</taxon>
        <taxon>Hexapoda</taxon>
        <taxon>Insecta</taxon>
        <taxon>Pterygota</taxon>
        <taxon>Neoptera</taxon>
        <taxon>Endopterygota</taxon>
        <taxon>Hymenoptera</taxon>
        <taxon>Apocrita</taxon>
        <taxon>Aculeata</taxon>
        <taxon>Formicoidea</taxon>
        <taxon>Formicidae</taxon>
        <taxon>Myrmicinae</taxon>
        <taxon>Acromyrmex</taxon>
    </lineage>
</organism>
<protein>
    <submittedName>
        <fullName evidence="12">ATP6 synthase</fullName>
    </submittedName>
</protein>
<dbReference type="EMBL" id="JAANIB010001592">
    <property type="protein sequence ID" value="KAG5343677.1"/>
    <property type="molecule type" value="Genomic_DNA"/>
</dbReference>
<evidence type="ECO:0000256" key="4">
    <source>
        <dbReference type="ARBA" id="ARBA00022547"/>
    </source>
</evidence>
<keyword evidence="6" id="KW-0375">Hydrogen ion transport</keyword>
<evidence type="ECO:0000313" key="12">
    <source>
        <dbReference type="EMBL" id="KAG5343677.1"/>
    </source>
</evidence>
<comment type="similarity">
    <text evidence="2">Belongs to the ATPase A chain family.</text>
</comment>
<keyword evidence="9 11" id="KW-0472">Membrane</keyword>
<comment type="subcellular location">
    <subcellularLocation>
        <location evidence="1">Membrane</location>
        <topology evidence="1">Multi-pass membrane protein</topology>
    </subcellularLocation>
</comment>
<evidence type="ECO:0000256" key="8">
    <source>
        <dbReference type="ARBA" id="ARBA00023065"/>
    </source>
</evidence>
<keyword evidence="7 11" id="KW-1133">Transmembrane helix</keyword>
<evidence type="ECO:0000256" key="10">
    <source>
        <dbReference type="ARBA" id="ARBA00023310"/>
    </source>
</evidence>
<keyword evidence="10" id="KW-0066">ATP synthesis</keyword>
<comment type="caution">
    <text evidence="12">The sequence shown here is derived from an EMBL/GenBank/DDBJ whole genome shotgun (WGS) entry which is preliminary data.</text>
</comment>
<feature type="non-terminal residue" evidence="12">
    <location>
        <position position="74"/>
    </location>
</feature>
<evidence type="ECO:0000256" key="2">
    <source>
        <dbReference type="ARBA" id="ARBA00006810"/>
    </source>
</evidence>
<dbReference type="GO" id="GO:0015986">
    <property type="term" value="P:proton motive force-driven ATP synthesis"/>
    <property type="evidence" value="ECO:0007669"/>
    <property type="project" value="InterPro"/>
</dbReference>
<dbReference type="PRINTS" id="PR00123">
    <property type="entry name" value="ATPASEA"/>
</dbReference>
<keyword evidence="13" id="KW-1185">Reference proteome</keyword>
<keyword evidence="5 11" id="KW-0812">Transmembrane</keyword>
<evidence type="ECO:0000256" key="9">
    <source>
        <dbReference type="ARBA" id="ARBA00023136"/>
    </source>
</evidence>
<dbReference type="InterPro" id="IPR000568">
    <property type="entry name" value="ATP_synth_F0_asu"/>
</dbReference>
<keyword evidence="3" id="KW-0813">Transport</keyword>
<dbReference type="InterPro" id="IPR035908">
    <property type="entry name" value="F0_ATP_A_sf"/>
</dbReference>
<evidence type="ECO:0000256" key="6">
    <source>
        <dbReference type="ARBA" id="ARBA00022781"/>
    </source>
</evidence>
<dbReference type="AlphaFoldDB" id="A0A836GHU4"/>
<keyword evidence="4" id="KW-0138">CF(0)</keyword>
<feature type="non-terminal residue" evidence="12">
    <location>
        <position position="1"/>
    </location>
</feature>
<keyword evidence="8" id="KW-0406">Ion transport</keyword>
<accession>A0A836GHU4</accession>
<evidence type="ECO:0000313" key="13">
    <source>
        <dbReference type="Proteomes" id="UP000670152"/>
    </source>
</evidence>
<gene>
    <name evidence="12" type="primary">atpase6_0</name>
    <name evidence="12" type="ORF">G6Z77_0014172</name>
</gene>
<dbReference type="GO" id="GO:0045259">
    <property type="term" value="C:proton-transporting ATP synthase complex"/>
    <property type="evidence" value="ECO:0007669"/>
    <property type="project" value="UniProtKB-KW"/>
</dbReference>
<evidence type="ECO:0000256" key="1">
    <source>
        <dbReference type="ARBA" id="ARBA00004141"/>
    </source>
</evidence>
<dbReference type="Gene3D" id="1.20.120.220">
    <property type="entry name" value="ATP synthase, F0 complex, subunit A"/>
    <property type="match status" value="1"/>
</dbReference>
<evidence type="ECO:0000256" key="5">
    <source>
        <dbReference type="ARBA" id="ARBA00022692"/>
    </source>
</evidence>
<evidence type="ECO:0000256" key="7">
    <source>
        <dbReference type="ARBA" id="ARBA00022989"/>
    </source>
</evidence>
<sequence>MINLFSIFDPSTSPIIAGHLLLTLLSSSRINIINPAILLILISTQILLYILEIAVSLIQAYVFSILVTLHRREA</sequence>
<reference evidence="12 13" key="1">
    <citation type="submission" date="2020-02" db="EMBL/GenBank/DDBJ databases">
        <title>Relaxed selection underlies rapid genomic changes in the transitions from sociality to social parasitism in ants.</title>
        <authorList>
            <person name="Bi X."/>
        </authorList>
    </citation>
    <scope>NUCLEOTIDE SEQUENCE [LARGE SCALE GENOMIC DNA]</scope>
    <source>
        <strain evidence="12">BGI-DK2014b</strain>
        <tissue evidence="12">Whole body</tissue>
    </source>
</reference>
<dbReference type="SUPFAM" id="SSF81336">
    <property type="entry name" value="F1F0 ATP synthase subunit A"/>
    <property type="match status" value="1"/>
</dbReference>
<name>A0A836GHU4_9HYME</name>
<evidence type="ECO:0000256" key="11">
    <source>
        <dbReference type="SAM" id="Phobius"/>
    </source>
</evidence>
<dbReference type="Pfam" id="PF00119">
    <property type="entry name" value="ATP-synt_A"/>
    <property type="match status" value="1"/>
</dbReference>
<feature type="transmembrane region" description="Helical" evidence="11">
    <location>
        <begin position="20"/>
        <end position="42"/>
    </location>
</feature>